<keyword evidence="1" id="KW-0472">Membrane</keyword>
<dbReference type="Proteomes" id="UP001432039">
    <property type="component" value="Chromosome"/>
</dbReference>
<feature type="transmembrane region" description="Helical" evidence="1">
    <location>
        <begin position="41"/>
        <end position="60"/>
    </location>
</feature>
<gene>
    <name evidence="2" type="ORF">OG517_20855</name>
</gene>
<evidence type="ECO:0000256" key="1">
    <source>
        <dbReference type="SAM" id="Phobius"/>
    </source>
</evidence>
<feature type="transmembrane region" description="Helical" evidence="1">
    <location>
        <begin position="15"/>
        <end position="35"/>
    </location>
</feature>
<dbReference type="RefSeq" id="WP_328962610.1">
    <property type="nucleotide sequence ID" value="NZ_CP108090.1"/>
</dbReference>
<protein>
    <recommendedName>
        <fullName evidence="4">Integral membrane protein</fullName>
    </recommendedName>
</protein>
<keyword evidence="1" id="KW-0812">Transmembrane</keyword>
<keyword evidence="3" id="KW-1185">Reference proteome</keyword>
<name>A0ABZ1TE97_STRVG</name>
<dbReference type="EMBL" id="CP108090">
    <property type="protein sequence ID" value="WUQ13696.1"/>
    <property type="molecule type" value="Genomic_DNA"/>
</dbReference>
<evidence type="ECO:0000313" key="3">
    <source>
        <dbReference type="Proteomes" id="UP001432039"/>
    </source>
</evidence>
<accession>A0ABZ1TE97</accession>
<evidence type="ECO:0000313" key="2">
    <source>
        <dbReference type="EMBL" id="WUQ13696.1"/>
    </source>
</evidence>
<proteinExistence type="predicted"/>
<organism evidence="2 3">
    <name type="scientific">Streptomyces virginiae</name>
    <name type="common">Streptomyces cinnamonensis</name>
    <dbReference type="NCBI Taxonomy" id="1961"/>
    <lineage>
        <taxon>Bacteria</taxon>
        <taxon>Bacillati</taxon>
        <taxon>Actinomycetota</taxon>
        <taxon>Actinomycetes</taxon>
        <taxon>Kitasatosporales</taxon>
        <taxon>Streptomycetaceae</taxon>
        <taxon>Streptomyces</taxon>
    </lineage>
</organism>
<feature type="transmembrane region" description="Helical" evidence="1">
    <location>
        <begin position="177"/>
        <end position="197"/>
    </location>
</feature>
<keyword evidence="1" id="KW-1133">Transmembrane helix</keyword>
<sequence length="280" mass="28184">MSDPHATHAGAGLRLIRAAVFTAVCVVLSAIGHALASCATVPWWSLCLGFLAVFAVAALLAGRRRTLPGIVAGLTVGQLGLHAMFGLGQHSAAAAQAPAGTADASLAELAARLVCGGNSVPLSPADARQILEAAGLDPAALAEQTAQAAQAGQAVTQGHEAHAHVAQAVTMAPATGLFSPAMLAGHLLAALAAGWLLGRGDAALFRLVELSRRSAEAAPIRPLRAALALVRALGTGLQVSAPRTPQDLRTGSDPARCTGREALQHTVIRRGPPVAFALAA</sequence>
<reference evidence="2" key="1">
    <citation type="submission" date="2022-10" db="EMBL/GenBank/DDBJ databases">
        <title>The complete genomes of actinobacterial strains from the NBC collection.</title>
        <authorList>
            <person name="Joergensen T.S."/>
            <person name="Alvarez Arevalo M."/>
            <person name="Sterndorff E.B."/>
            <person name="Faurdal D."/>
            <person name="Vuksanovic O."/>
            <person name="Mourched A.-S."/>
            <person name="Charusanti P."/>
            <person name="Shaw S."/>
            <person name="Blin K."/>
            <person name="Weber T."/>
        </authorList>
    </citation>
    <scope>NUCLEOTIDE SEQUENCE</scope>
    <source>
        <strain evidence="2">NBC_00248</strain>
    </source>
</reference>
<evidence type="ECO:0008006" key="4">
    <source>
        <dbReference type="Google" id="ProtNLM"/>
    </source>
</evidence>